<keyword evidence="1" id="KW-0175">Coiled coil</keyword>
<protein>
    <submittedName>
        <fullName evidence="3">Putative golgin subfamily protein b member 1</fullName>
    </submittedName>
</protein>
<dbReference type="GO" id="GO:0000793">
    <property type="term" value="C:condensed chromosome"/>
    <property type="evidence" value="ECO:0007669"/>
    <property type="project" value="TreeGrafter"/>
</dbReference>
<feature type="coiled-coil region" evidence="1">
    <location>
        <begin position="406"/>
        <end position="482"/>
    </location>
</feature>
<evidence type="ECO:0000313" key="3">
    <source>
        <dbReference type="EMBL" id="JAC18238.1"/>
    </source>
</evidence>
<dbReference type="PANTHER" id="PTHR43941">
    <property type="entry name" value="STRUCTURAL MAINTENANCE OF CHROMOSOMES PROTEIN 2"/>
    <property type="match status" value="1"/>
</dbReference>
<name>A0A023FBE1_TRIIF</name>
<feature type="coiled-coil region" evidence="1">
    <location>
        <begin position="1619"/>
        <end position="1664"/>
    </location>
</feature>
<dbReference type="GO" id="GO:0000796">
    <property type="term" value="C:condensin complex"/>
    <property type="evidence" value="ECO:0007669"/>
    <property type="project" value="TreeGrafter"/>
</dbReference>
<feature type="non-terminal residue" evidence="3">
    <location>
        <position position="1"/>
    </location>
</feature>
<feature type="coiled-coil region" evidence="1">
    <location>
        <begin position="627"/>
        <end position="689"/>
    </location>
</feature>
<dbReference type="GO" id="GO:0007076">
    <property type="term" value="P:mitotic chromosome condensation"/>
    <property type="evidence" value="ECO:0007669"/>
    <property type="project" value="TreeGrafter"/>
</dbReference>
<feature type="coiled-coil region" evidence="1">
    <location>
        <begin position="519"/>
        <end position="567"/>
    </location>
</feature>
<feature type="coiled-coil region" evidence="1">
    <location>
        <begin position="789"/>
        <end position="1102"/>
    </location>
</feature>
<dbReference type="EMBL" id="GBBI01000474">
    <property type="protein sequence ID" value="JAC18238.1"/>
    <property type="molecule type" value="mRNA"/>
</dbReference>
<feature type="region of interest" description="Disordered" evidence="2">
    <location>
        <begin position="1866"/>
        <end position="1893"/>
    </location>
</feature>
<dbReference type="GO" id="GO:0003682">
    <property type="term" value="F:chromatin binding"/>
    <property type="evidence" value="ECO:0007669"/>
    <property type="project" value="TreeGrafter"/>
</dbReference>
<proteinExistence type="evidence at transcript level"/>
<dbReference type="GO" id="GO:0000785">
    <property type="term" value="C:chromatin"/>
    <property type="evidence" value="ECO:0007669"/>
    <property type="project" value="TreeGrafter"/>
</dbReference>
<feature type="coiled-coil region" evidence="1">
    <location>
        <begin position="75"/>
        <end position="377"/>
    </location>
</feature>
<evidence type="ECO:0000256" key="2">
    <source>
        <dbReference type="SAM" id="MobiDB-lite"/>
    </source>
</evidence>
<dbReference type="PANTHER" id="PTHR43941:SF1">
    <property type="entry name" value="STRUCTURAL MAINTENANCE OF CHROMOSOMES PROTEIN 2"/>
    <property type="match status" value="1"/>
</dbReference>
<feature type="coiled-coil region" evidence="1">
    <location>
        <begin position="1744"/>
        <end position="1798"/>
    </location>
</feature>
<feature type="coiled-coil region" evidence="1">
    <location>
        <begin position="1502"/>
        <end position="1589"/>
    </location>
</feature>
<feature type="compositionally biased region" description="Low complexity" evidence="2">
    <location>
        <begin position="1874"/>
        <end position="1892"/>
    </location>
</feature>
<accession>A0A023FBE1</accession>
<sequence length="1966" mass="227479">EQKQQIAEARAWMEEEEAMDEMLRKDIAELQLAKNKSHGTDILHKDIDDLLSNQGSVLYTSVVTPEIPPEAEEKIIELENKVKHLQDQLDEKTLKVTQASDMYTELLNKLNESRERSLATDREFKASFARIKEDYAEVEALLKSEIERYKATAKQLEFKLTEKEIEVSDLRQEKEELLKTKSEFETKYNESVAAIETLNKYILKLKVQLKNIKKERDSLKKDMINVEDIEIIKQRLSQIEEERNALLKEKENAEDLTRLKDRLALLEEEKGNLQLQVIDLDEIKEAANATQKKYADLENSFAELNNTANLLENENQRIVANYEKAEAKIKEQQTVIDRFLRSAQESEEQKIIAVMRSVELEEQLSFRDKEISQLKERFSNLEILSDDNIQRNYQMETENILINRPNDELLQKMKILQQEKANSNELIVELKGQLVDIENALRNYQSENARLQNTLDSLYVEKQKLEKELSDVKSKEESLKREITMSSSGSPATQVSESDPLYQKFKKVVANYKLKAKLCQELEVKLETITAEIAEKDSLINRITSENQQLEELLSSSNVRINELTSNIEIKSGKIQELISVIEKMCSIDEGLLGEETDSAKLNEVLDKWNSTKEANIQMVQQQMAQMNSVLLNVAKLEGELEELKKSLKEKDEVISELEDERAKLSDVVKFNEKELEMLRAMYEKVSEKNENFYTDLMSIEKEMATGKTELLSRLEVVTQNYDKCLNNLQERENYIETLEQDIVTMKTKMYNIESGMDERHRILKETSDQLMAKFHAAEIMSQTFEKYKSEVESKIESLEGQKRRAEENELLLKEQLEKMAAARDFIAKENEECSRKIEELINANETSQSQILAMTAELDTLRDIRNSYNTTLDKIEELNSELTQTALSFEVKNQRLEMLEQERMELVNKLSDLEDAYSDLEGKLEEYAERNSNLENEISLKSENLKAMENEKLDIVNKASSIEQTCIELERKLAVCTEENINLNSELNFKTEKLLKIEQEMVEIVEKCHCYENSCSELARKFQECADRNNNLESELITKNKNLSEAHQKLFDLQTQLVESEAMCASLQDELAKMEKDLQSMKKLQEENRLLEEKLQHNRDETVRSHIGGPVESQAMSVFTWTDQGAAAPDNPFGDIKDEEDGWGWMAQEATLEHDHKHSEALKIQELTSKLSKVTEERDQYLNELTSTKTKCQKLMKKIKEIKTINENLERSKSDVGLSDLDFAIQEELRAENDKLQAKLTEMNSQISLLKNEKNSMAKRLDVLITANDQLVDLKERQDLEVQMWQKKSNQLMNEVKFLKSSLESKEGNLGDEMPNKIAALVNENDELKVILEAKKRELDAKTKEIDWELPEKFAALTCENEELTALLNVQKREHMVKLNEHIVKFNALEAEKETLLHNLQLKDQQIQDLSSKIGDADLPAKFAALSAEYENLKVLLDAREMELKEIQNMMQKEQQVVTKPLVDFGQQTDFLEETLSVQENIQKLKVFSFDDKQEDAFSKELQLNRELDELKARVQTLTEERVNLENYISRLEDEIQRVRGAEEEALLKADRDRDDLSGHLEDAKREAALWRQKADDLMKEADAKEEMYFNVLKEKEQKYQQNLIAKSEENDYLVSSLSSTEQSLKGITAELELLKSEYERYKIAFSAEKDALEEEVKKLTTEFTLSKVPSSADDNSSYFNQVINDLQNKLDDTIKKTLAQEAIIEDLKQQITNFEEQSANKSLPEERLHSLEEEKLIVDTLLKERQTEVESLRHELTTLMKRKAETQEYDTIAIELQEKDKEIGRLTKTVVEMQERLLRMEEGKLMASIDEIQNRLDKALYTAHISDVRCEELTHEIMQLLEERDTLQFRLAEALRLIEALSGNSSNKEEPVSTSSSPVHPSLPSQPSPVNEKLNKIRHEYKRDPAVQLESETRHVQHMQLYSHNQSSLSEESASTSADYGFFNWFFGGSAQGSTQPQSQSEET</sequence>
<evidence type="ECO:0000256" key="1">
    <source>
        <dbReference type="SAM" id="Coils"/>
    </source>
</evidence>
<feature type="coiled-coil region" evidence="1">
    <location>
        <begin position="1165"/>
        <end position="1261"/>
    </location>
</feature>
<organism evidence="3">
    <name type="scientific">Triatoma infestans</name>
    <name type="common">Assassin bug</name>
    <dbReference type="NCBI Taxonomy" id="30076"/>
    <lineage>
        <taxon>Eukaryota</taxon>
        <taxon>Metazoa</taxon>
        <taxon>Ecdysozoa</taxon>
        <taxon>Arthropoda</taxon>
        <taxon>Hexapoda</taxon>
        <taxon>Insecta</taxon>
        <taxon>Pterygota</taxon>
        <taxon>Neoptera</taxon>
        <taxon>Paraneoptera</taxon>
        <taxon>Hemiptera</taxon>
        <taxon>Heteroptera</taxon>
        <taxon>Panheteroptera</taxon>
        <taxon>Cimicomorpha</taxon>
        <taxon>Reduviidae</taxon>
        <taxon>Triatominae</taxon>
        <taxon>Triatoma</taxon>
    </lineage>
</organism>
<reference evidence="3" key="1">
    <citation type="journal article" date="2014" name="PLoS Negl. Trop. Dis.">
        <title>An updated insight into the Sialotranscriptome of Triatoma infestans: developmental stage and geographic variations.</title>
        <authorList>
            <person name="Schwarz A."/>
            <person name="Medrano-Mercado N."/>
            <person name="Schaub G.A."/>
            <person name="Struchiner C.J."/>
            <person name="Bargues M.D."/>
            <person name="Levy M.Z."/>
            <person name="Ribeiro J.M."/>
        </authorList>
    </citation>
    <scope>NUCLEOTIDE SEQUENCE</scope>
    <source>
        <strain evidence="3">Chile</strain>
        <tissue evidence="3">Salivary glands</tissue>
    </source>
</reference>
<feature type="coiled-coil region" evidence="1">
    <location>
        <begin position="1431"/>
        <end position="1458"/>
    </location>
</feature>
<feature type="coiled-coil region" evidence="1">
    <location>
        <begin position="1319"/>
        <end position="1407"/>
    </location>
</feature>